<dbReference type="Proteomes" id="UP000184089">
    <property type="component" value="Unassembled WGS sequence"/>
</dbReference>
<keyword evidence="3 6" id="KW-0812">Transmembrane</keyword>
<dbReference type="Proteomes" id="UP000474718">
    <property type="component" value="Unassembled WGS sequence"/>
</dbReference>
<sequence>MASKRKQNFLVQGTILAVAGILVRLIGMVYRIPMANILGEDGNGIYSVAFGIYNIALTLSSYALPLALSRLVSQRIVQKQYRNAHNVFQKTLLLGLATSTAVSLVLYFGAGWLENLYARDGLAAPLRVLAVTTFIMSMVGTLRGFFQGRGTMMPTALSQIFEQIVNAVVSVWAAYAFVTSSPSLSQTASRGAAGGTVGTLAGAATALLLLVVVYALYRPTVMRQIRRDRTEVEESGGQVFRILLLTILPVILSQTVYQLGNTADDLIFGNIMQAKGMAATAVSSLQGVFNSQYVLLINVPVAIASAMAASVIPSIVASQTLGDHREVCRKADSVIKFNTVIVLPCAVGLAVLARPIITLLFPSLVTYRDLAVHLLEVGSSAAVFYVLSTITSAILQGLGFMRTPVKHSAIALAIHLVLILGLLWFTDLGVYALVIGNITFPMTTCLLNWRFLRARLPHRQNLKKIFLAPLLSSALMGLVAWGGYHLLHLLVKSNLVCTLVAILLAASCYFVLVLALRCFSKKELYELPLGRTIATLAGRLGLLK</sequence>
<keyword evidence="2" id="KW-1003">Cell membrane</keyword>
<keyword evidence="5 6" id="KW-0472">Membrane</keyword>
<reference evidence="7 10" key="3">
    <citation type="journal article" date="2019" name="Nat. Med.">
        <title>A library of human gut bacterial isolates paired with longitudinal multiomics data enables mechanistic microbiome research.</title>
        <authorList>
            <person name="Poyet M."/>
            <person name="Groussin M."/>
            <person name="Gibbons S.M."/>
            <person name="Avila-Pacheco J."/>
            <person name="Jiang X."/>
            <person name="Kearney S.M."/>
            <person name="Perrotta A.R."/>
            <person name="Berdy B."/>
            <person name="Zhao S."/>
            <person name="Lieberman T.D."/>
            <person name="Swanson P.K."/>
            <person name="Smith M."/>
            <person name="Roesemann S."/>
            <person name="Alexander J.E."/>
            <person name="Rich S.A."/>
            <person name="Livny J."/>
            <person name="Vlamakis H."/>
            <person name="Clish C."/>
            <person name="Bullock K."/>
            <person name="Deik A."/>
            <person name="Scott J."/>
            <person name="Pierce K.A."/>
            <person name="Xavier R.J."/>
            <person name="Alm E.J."/>
        </authorList>
    </citation>
    <scope>NUCLEOTIDE SEQUENCE [LARGE SCALE GENOMIC DNA]</scope>
    <source>
        <strain evidence="7 10">BIOML-A2</strain>
    </source>
</reference>
<gene>
    <name evidence="7" type="ORF">GT747_05570</name>
    <name evidence="8" type="ORF">SAMN05444424_2725</name>
</gene>
<feature type="transmembrane region" description="Helical" evidence="6">
    <location>
        <begin position="197"/>
        <end position="217"/>
    </location>
</feature>
<dbReference type="GO" id="GO:0005886">
    <property type="term" value="C:plasma membrane"/>
    <property type="evidence" value="ECO:0007669"/>
    <property type="project" value="UniProtKB-SubCell"/>
</dbReference>
<feature type="transmembrane region" description="Helical" evidence="6">
    <location>
        <begin position="431"/>
        <end position="452"/>
    </location>
</feature>
<dbReference type="EMBL" id="FQVY01000005">
    <property type="protein sequence ID" value="SHG56976.1"/>
    <property type="molecule type" value="Genomic_DNA"/>
</dbReference>
<dbReference type="PANTHER" id="PTHR30250:SF21">
    <property type="entry name" value="LIPID II FLIPPASE MURJ"/>
    <property type="match status" value="1"/>
</dbReference>
<feature type="transmembrane region" description="Helical" evidence="6">
    <location>
        <begin position="238"/>
        <end position="257"/>
    </location>
</feature>
<accession>A0AAQ1RX71</accession>
<feature type="transmembrane region" description="Helical" evidence="6">
    <location>
        <begin position="157"/>
        <end position="177"/>
    </location>
</feature>
<reference evidence="8" key="2">
    <citation type="submission" date="2016-11" db="EMBL/GenBank/DDBJ databases">
        <authorList>
            <person name="Varghese N."/>
            <person name="Submissions S."/>
        </authorList>
    </citation>
    <scope>NUCLEOTIDE SEQUENCE</scope>
    <source>
        <strain evidence="8">DSM 4029</strain>
    </source>
</reference>
<evidence type="ECO:0000256" key="2">
    <source>
        <dbReference type="ARBA" id="ARBA00022475"/>
    </source>
</evidence>
<keyword evidence="10" id="KW-1185">Reference proteome</keyword>
<evidence type="ECO:0000256" key="3">
    <source>
        <dbReference type="ARBA" id="ARBA00022692"/>
    </source>
</evidence>
<feature type="transmembrane region" description="Helical" evidence="6">
    <location>
        <begin position="9"/>
        <end position="30"/>
    </location>
</feature>
<feature type="transmembrane region" description="Helical" evidence="6">
    <location>
        <begin position="464"/>
        <end position="487"/>
    </location>
</feature>
<dbReference type="PANTHER" id="PTHR30250">
    <property type="entry name" value="PST FAMILY PREDICTED COLANIC ACID TRANSPORTER"/>
    <property type="match status" value="1"/>
</dbReference>
<dbReference type="AlphaFoldDB" id="A0AAQ1RX71"/>
<dbReference type="RefSeq" id="WP_021660165.1">
    <property type="nucleotide sequence ID" value="NZ_FQVY01000005.1"/>
</dbReference>
<dbReference type="CDD" id="cd13124">
    <property type="entry name" value="MATE_SpoVB_like"/>
    <property type="match status" value="1"/>
</dbReference>
<name>A0AAQ1RX71_9FIRM</name>
<feature type="transmembrane region" description="Helical" evidence="6">
    <location>
        <begin position="337"/>
        <end position="361"/>
    </location>
</feature>
<feature type="transmembrane region" description="Helical" evidence="6">
    <location>
        <begin position="293"/>
        <end position="316"/>
    </location>
</feature>
<feature type="transmembrane region" description="Helical" evidence="6">
    <location>
        <begin position="408"/>
        <end position="425"/>
    </location>
</feature>
<comment type="subcellular location">
    <subcellularLocation>
        <location evidence="1">Cell membrane</location>
        <topology evidence="1">Multi-pass membrane protein</topology>
    </subcellularLocation>
</comment>
<feature type="transmembrane region" description="Helical" evidence="6">
    <location>
        <begin position="381"/>
        <end position="401"/>
    </location>
</feature>
<evidence type="ECO:0000256" key="6">
    <source>
        <dbReference type="SAM" id="Phobius"/>
    </source>
</evidence>
<evidence type="ECO:0000256" key="1">
    <source>
        <dbReference type="ARBA" id="ARBA00004651"/>
    </source>
</evidence>
<evidence type="ECO:0000313" key="8">
    <source>
        <dbReference type="EMBL" id="SHG56976.1"/>
    </source>
</evidence>
<feature type="transmembrane region" description="Helical" evidence="6">
    <location>
        <begin position="125"/>
        <end position="145"/>
    </location>
</feature>
<comment type="caution">
    <text evidence="8">The sequence shown here is derived from an EMBL/GenBank/DDBJ whole genome shotgun (WGS) entry which is preliminary data.</text>
</comment>
<dbReference type="Pfam" id="PF01943">
    <property type="entry name" value="Polysacc_synt"/>
    <property type="match status" value="1"/>
</dbReference>
<organism evidence="8 9">
    <name type="scientific">Bittarella massiliensis</name>
    <name type="common">ex Durand et al. 2017</name>
    <dbReference type="NCBI Taxonomy" id="1720313"/>
    <lineage>
        <taxon>Bacteria</taxon>
        <taxon>Bacillati</taxon>
        <taxon>Bacillota</taxon>
        <taxon>Clostridia</taxon>
        <taxon>Eubacteriales</taxon>
        <taxon>Oscillospiraceae</taxon>
        <taxon>Bittarella (ex Durand et al. 2017)</taxon>
    </lineage>
</organism>
<dbReference type="PIRSF" id="PIRSF038958">
    <property type="entry name" value="PG_synth_SpoVB"/>
    <property type="match status" value="1"/>
</dbReference>
<feature type="transmembrane region" description="Helical" evidence="6">
    <location>
        <begin position="493"/>
        <end position="516"/>
    </location>
</feature>
<dbReference type="InterPro" id="IPR050833">
    <property type="entry name" value="Poly_Biosynth_Transport"/>
</dbReference>
<dbReference type="InterPro" id="IPR024923">
    <property type="entry name" value="PG_synth_SpoVB"/>
</dbReference>
<dbReference type="InterPro" id="IPR002797">
    <property type="entry name" value="Polysacc_synth"/>
</dbReference>
<evidence type="ECO:0000256" key="4">
    <source>
        <dbReference type="ARBA" id="ARBA00022989"/>
    </source>
</evidence>
<feature type="transmembrane region" description="Helical" evidence="6">
    <location>
        <begin position="50"/>
        <end position="72"/>
    </location>
</feature>
<reference evidence="9" key="1">
    <citation type="submission" date="2016-11" db="EMBL/GenBank/DDBJ databases">
        <authorList>
            <person name="Jaros S."/>
            <person name="Januszkiewicz K."/>
            <person name="Wedrychowicz H."/>
        </authorList>
    </citation>
    <scope>NUCLEOTIDE SEQUENCE [LARGE SCALE GENOMIC DNA]</scope>
    <source>
        <strain evidence="9">DSM 4029</strain>
    </source>
</reference>
<keyword evidence="4 6" id="KW-1133">Transmembrane helix</keyword>
<evidence type="ECO:0000313" key="9">
    <source>
        <dbReference type="Proteomes" id="UP000184089"/>
    </source>
</evidence>
<evidence type="ECO:0000313" key="7">
    <source>
        <dbReference type="EMBL" id="MZL69237.1"/>
    </source>
</evidence>
<proteinExistence type="predicted"/>
<evidence type="ECO:0000313" key="10">
    <source>
        <dbReference type="Proteomes" id="UP000474718"/>
    </source>
</evidence>
<feature type="transmembrane region" description="Helical" evidence="6">
    <location>
        <begin position="92"/>
        <end position="113"/>
    </location>
</feature>
<protein>
    <submittedName>
        <fullName evidence="7">Oligosaccharide flippase family protein</fullName>
    </submittedName>
    <submittedName>
        <fullName evidence="8">Stage V sporulation protein B</fullName>
    </submittedName>
</protein>
<dbReference type="EMBL" id="WWVX01000003">
    <property type="protein sequence ID" value="MZL69237.1"/>
    <property type="molecule type" value="Genomic_DNA"/>
</dbReference>
<evidence type="ECO:0000256" key="5">
    <source>
        <dbReference type="ARBA" id="ARBA00023136"/>
    </source>
</evidence>